<dbReference type="EMBL" id="AMGY01000004">
    <property type="protein sequence ID" value="EXJ84177.1"/>
    <property type="molecule type" value="Genomic_DNA"/>
</dbReference>
<evidence type="ECO:0000256" key="1">
    <source>
        <dbReference type="SAM" id="MobiDB-lite"/>
    </source>
</evidence>
<dbReference type="Proteomes" id="UP000019478">
    <property type="component" value="Unassembled WGS sequence"/>
</dbReference>
<reference evidence="2 3" key="1">
    <citation type="submission" date="2013-03" db="EMBL/GenBank/DDBJ databases">
        <title>The Genome Sequence of Capronia epimyces CBS 606.96.</title>
        <authorList>
            <consortium name="The Broad Institute Genomics Platform"/>
            <person name="Cuomo C."/>
            <person name="de Hoog S."/>
            <person name="Gorbushina A."/>
            <person name="Walker B."/>
            <person name="Young S.K."/>
            <person name="Zeng Q."/>
            <person name="Gargeya S."/>
            <person name="Fitzgerald M."/>
            <person name="Haas B."/>
            <person name="Abouelleil A."/>
            <person name="Allen A.W."/>
            <person name="Alvarado L."/>
            <person name="Arachchi H.M."/>
            <person name="Berlin A.M."/>
            <person name="Chapman S.B."/>
            <person name="Gainer-Dewar J."/>
            <person name="Goldberg J."/>
            <person name="Griggs A."/>
            <person name="Gujja S."/>
            <person name="Hansen M."/>
            <person name="Howarth C."/>
            <person name="Imamovic A."/>
            <person name="Ireland A."/>
            <person name="Larimer J."/>
            <person name="McCowan C."/>
            <person name="Murphy C."/>
            <person name="Pearson M."/>
            <person name="Poon T.W."/>
            <person name="Priest M."/>
            <person name="Roberts A."/>
            <person name="Saif S."/>
            <person name="Shea T."/>
            <person name="Sisk P."/>
            <person name="Sykes S."/>
            <person name="Wortman J."/>
            <person name="Nusbaum C."/>
            <person name="Birren B."/>
        </authorList>
    </citation>
    <scope>NUCLEOTIDE SEQUENCE [LARGE SCALE GENOMIC DNA]</scope>
    <source>
        <strain evidence="2 3">CBS 606.96</strain>
    </source>
</reference>
<dbReference type="RefSeq" id="XP_007733162.1">
    <property type="nucleotide sequence ID" value="XM_007734972.1"/>
</dbReference>
<feature type="compositionally biased region" description="Polar residues" evidence="1">
    <location>
        <begin position="104"/>
        <end position="120"/>
    </location>
</feature>
<protein>
    <submittedName>
        <fullName evidence="2">Uncharacterized protein</fullName>
    </submittedName>
</protein>
<evidence type="ECO:0000313" key="2">
    <source>
        <dbReference type="EMBL" id="EXJ84177.1"/>
    </source>
</evidence>
<organism evidence="2 3">
    <name type="scientific">Capronia epimyces CBS 606.96</name>
    <dbReference type="NCBI Taxonomy" id="1182542"/>
    <lineage>
        <taxon>Eukaryota</taxon>
        <taxon>Fungi</taxon>
        <taxon>Dikarya</taxon>
        <taxon>Ascomycota</taxon>
        <taxon>Pezizomycotina</taxon>
        <taxon>Eurotiomycetes</taxon>
        <taxon>Chaetothyriomycetidae</taxon>
        <taxon>Chaetothyriales</taxon>
        <taxon>Herpotrichiellaceae</taxon>
        <taxon>Capronia</taxon>
    </lineage>
</organism>
<dbReference type="GeneID" id="19168962"/>
<gene>
    <name evidence="2" type="ORF">A1O3_04844</name>
</gene>
<sequence>MSPPSTNPALTAYKVYHLSQIKLDNECRRQTPDLHRIVGHASIVDNVRRWSRETAELSETVLVDSDSDTDSDPFEDPASDEDSEHADTIGQVAIYDDDLDDNDQFQQCETDSNVHNNQTPVDRKVEPPKKSTIPSPQRRPPPPPPATSLYEYEIKTQNWKQNRPILVKETIIEVDADD</sequence>
<feature type="region of interest" description="Disordered" evidence="1">
    <location>
        <begin position="60"/>
        <end position="149"/>
    </location>
</feature>
<feature type="compositionally biased region" description="Acidic residues" evidence="1">
    <location>
        <begin position="65"/>
        <end position="84"/>
    </location>
</feature>
<feature type="compositionally biased region" description="Pro residues" evidence="1">
    <location>
        <begin position="137"/>
        <end position="146"/>
    </location>
</feature>
<name>W9XUC4_9EURO</name>
<comment type="caution">
    <text evidence="2">The sequence shown here is derived from an EMBL/GenBank/DDBJ whole genome shotgun (WGS) entry which is preliminary data.</text>
</comment>
<proteinExistence type="predicted"/>
<evidence type="ECO:0000313" key="3">
    <source>
        <dbReference type="Proteomes" id="UP000019478"/>
    </source>
</evidence>
<dbReference type="OrthoDB" id="4120275at2759"/>
<dbReference type="AlphaFoldDB" id="W9XUC4"/>
<accession>W9XUC4</accession>
<dbReference type="HOGENOM" id="CLU_101044_0_0_1"/>
<keyword evidence="3" id="KW-1185">Reference proteome</keyword>